<reference evidence="1" key="1">
    <citation type="submission" date="2022-03" db="EMBL/GenBank/DDBJ databases">
        <authorList>
            <person name="Alioto T."/>
            <person name="Alioto T."/>
            <person name="Gomez Garrido J."/>
        </authorList>
    </citation>
    <scope>NUCLEOTIDE SEQUENCE</scope>
</reference>
<dbReference type="EMBL" id="OW240913">
    <property type="protein sequence ID" value="CAH2252135.1"/>
    <property type="molecule type" value="Genomic_DNA"/>
</dbReference>
<organism evidence="1 2">
    <name type="scientific">Pelobates cultripes</name>
    <name type="common">Western spadefoot toad</name>
    <dbReference type="NCBI Taxonomy" id="61616"/>
    <lineage>
        <taxon>Eukaryota</taxon>
        <taxon>Metazoa</taxon>
        <taxon>Chordata</taxon>
        <taxon>Craniata</taxon>
        <taxon>Vertebrata</taxon>
        <taxon>Euteleostomi</taxon>
        <taxon>Amphibia</taxon>
        <taxon>Batrachia</taxon>
        <taxon>Anura</taxon>
        <taxon>Pelobatoidea</taxon>
        <taxon>Pelobatidae</taxon>
        <taxon>Pelobates</taxon>
    </lineage>
</organism>
<gene>
    <name evidence="1" type="ORF">PECUL_23A006355</name>
</gene>
<keyword evidence="2" id="KW-1185">Reference proteome</keyword>
<name>A0AAD1RFZ2_PELCU</name>
<evidence type="ECO:0000313" key="1">
    <source>
        <dbReference type="EMBL" id="CAH2252135.1"/>
    </source>
</evidence>
<dbReference type="Proteomes" id="UP001295444">
    <property type="component" value="Chromosome 02"/>
</dbReference>
<accession>A0AAD1RFZ2</accession>
<dbReference type="AlphaFoldDB" id="A0AAD1RFZ2"/>
<evidence type="ECO:0000313" key="2">
    <source>
        <dbReference type="Proteomes" id="UP001295444"/>
    </source>
</evidence>
<proteinExistence type="predicted"/>
<protein>
    <submittedName>
        <fullName evidence="1">Uncharacterized protein</fullName>
    </submittedName>
</protein>
<sequence length="211" mass="23556">MLPCIAKPRSMKLYRCLTTNQPRRTTETLHQWLTCLLRRGLQHVARKLTPAQSGRTHQALRITGPSCNPLEDSSNATLQSLAEVKGFLAAEIAHMAKEVKAKIHAIGVHSTVIEKCMAHVVTAHNGAATLTNKLLHRITDLELELEDVSNRSQRNNLRVRGLPESVSDTDIEATLITCFRQSLPDIPEHLWLTELTEPSGPEDQRTAHPEM</sequence>